<keyword evidence="2" id="KW-0812">Transmembrane</keyword>
<feature type="region of interest" description="Disordered" evidence="1">
    <location>
        <begin position="185"/>
        <end position="216"/>
    </location>
</feature>
<dbReference type="AlphaFoldDB" id="A0A7C2BKI4"/>
<sequence length="216" mass="24412">MVELAGELLLQVVIAAGILAAIALGLFTYLILVIKRVHKSVEDFKGIRIIENLDRARRVEIEIPGLLGRITIPYEELPDFLKTIGIPPWVVAGQTGSVEHKPLDRDERVLKIYEKLSGLEFSRETGKVKCPEHRWQEFKIDEEGRLVCSAGNHVLYDPVQKQAEKEREVAELKEELEKLKQEVEALRQAAQQKPGKGKKEVSTGKNSTRETSPQEQ</sequence>
<dbReference type="EMBL" id="DSJT01000011">
    <property type="protein sequence ID" value="HEF87153.1"/>
    <property type="molecule type" value="Genomic_DNA"/>
</dbReference>
<protein>
    <submittedName>
        <fullName evidence="3">Uncharacterized protein</fullName>
    </submittedName>
</protein>
<evidence type="ECO:0000256" key="1">
    <source>
        <dbReference type="SAM" id="MobiDB-lite"/>
    </source>
</evidence>
<feature type="transmembrane region" description="Helical" evidence="2">
    <location>
        <begin position="12"/>
        <end position="34"/>
    </location>
</feature>
<keyword evidence="2" id="KW-0472">Membrane</keyword>
<accession>A0A7C2BKI4</accession>
<name>A0A7C2BKI4_9CREN</name>
<comment type="caution">
    <text evidence="3">The sequence shown here is derived from an EMBL/GenBank/DDBJ whole genome shotgun (WGS) entry which is preliminary data.</text>
</comment>
<feature type="compositionally biased region" description="Polar residues" evidence="1">
    <location>
        <begin position="203"/>
        <end position="216"/>
    </location>
</feature>
<keyword evidence="2" id="KW-1133">Transmembrane helix</keyword>
<gene>
    <name evidence="3" type="ORF">ENP55_02410</name>
</gene>
<evidence type="ECO:0000256" key="2">
    <source>
        <dbReference type="SAM" id="Phobius"/>
    </source>
</evidence>
<evidence type="ECO:0000313" key="3">
    <source>
        <dbReference type="EMBL" id="HEF87153.1"/>
    </source>
</evidence>
<reference evidence="3" key="1">
    <citation type="journal article" date="2020" name="mSystems">
        <title>Genome- and Community-Level Interaction Insights into Carbon Utilization and Element Cycling Functions of Hydrothermarchaeota in Hydrothermal Sediment.</title>
        <authorList>
            <person name="Zhou Z."/>
            <person name="Liu Y."/>
            <person name="Xu W."/>
            <person name="Pan J."/>
            <person name="Luo Z.H."/>
            <person name="Li M."/>
        </authorList>
    </citation>
    <scope>NUCLEOTIDE SEQUENCE [LARGE SCALE GENOMIC DNA]</scope>
    <source>
        <strain evidence="3">SpSt-23</strain>
    </source>
</reference>
<organism evidence="3">
    <name type="scientific">Thermosphaera aggregans</name>
    <dbReference type="NCBI Taxonomy" id="54254"/>
    <lineage>
        <taxon>Archaea</taxon>
        <taxon>Thermoproteota</taxon>
        <taxon>Thermoprotei</taxon>
        <taxon>Desulfurococcales</taxon>
        <taxon>Desulfurococcaceae</taxon>
        <taxon>Thermosphaera</taxon>
    </lineage>
</organism>
<proteinExistence type="predicted"/>